<proteinExistence type="inferred from homology"/>
<sequence>MPEMKKLVLKVDANDQKEKQKVLKAVSGLSGIDSLSMELKDQKLTVVGDVDPVEVVGKLRKKNWHAEIISVGPAKEAEKKKEDDKKKEDEKKKTEAEKIQEYWKNYYNHYPYIPQRYVIHSADEDPNSCVIC</sequence>
<organism evidence="9 10">
    <name type="scientific">Oldenlandia corymbosa var. corymbosa</name>
    <dbReference type="NCBI Taxonomy" id="529605"/>
    <lineage>
        <taxon>Eukaryota</taxon>
        <taxon>Viridiplantae</taxon>
        <taxon>Streptophyta</taxon>
        <taxon>Embryophyta</taxon>
        <taxon>Tracheophyta</taxon>
        <taxon>Spermatophyta</taxon>
        <taxon>Magnoliopsida</taxon>
        <taxon>eudicotyledons</taxon>
        <taxon>Gunneridae</taxon>
        <taxon>Pentapetalae</taxon>
        <taxon>asterids</taxon>
        <taxon>lamiids</taxon>
        <taxon>Gentianales</taxon>
        <taxon>Rubiaceae</taxon>
        <taxon>Rubioideae</taxon>
        <taxon>Spermacoceae</taxon>
        <taxon>Hedyotis-Oldenlandia complex</taxon>
        <taxon>Oldenlandia</taxon>
    </lineage>
</organism>
<dbReference type="EMBL" id="OX459119">
    <property type="protein sequence ID" value="CAI9094159.1"/>
    <property type="molecule type" value="Genomic_DNA"/>
</dbReference>
<comment type="similarity">
    <text evidence="6">Belongs to the HIPP family.</text>
</comment>
<dbReference type="AlphaFoldDB" id="A0AAV1CEP7"/>
<feature type="region of interest" description="Disordered" evidence="7">
    <location>
        <begin position="73"/>
        <end position="95"/>
    </location>
</feature>
<feature type="domain" description="HMA" evidence="8">
    <location>
        <begin position="4"/>
        <end position="67"/>
    </location>
</feature>
<keyword evidence="5" id="KW-0636">Prenylation</keyword>
<reference evidence="9" key="1">
    <citation type="submission" date="2023-03" db="EMBL/GenBank/DDBJ databases">
        <authorList>
            <person name="Julca I."/>
        </authorList>
    </citation>
    <scope>NUCLEOTIDE SEQUENCE</scope>
</reference>
<dbReference type="Proteomes" id="UP001161247">
    <property type="component" value="Chromosome 2"/>
</dbReference>
<feature type="compositionally biased region" description="Basic and acidic residues" evidence="7">
    <location>
        <begin position="75"/>
        <end position="95"/>
    </location>
</feature>
<evidence type="ECO:0000313" key="10">
    <source>
        <dbReference type="Proteomes" id="UP001161247"/>
    </source>
</evidence>
<accession>A0AAV1CEP7</accession>
<evidence type="ECO:0000256" key="2">
    <source>
        <dbReference type="ARBA" id="ARBA00022481"/>
    </source>
</evidence>
<dbReference type="SUPFAM" id="SSF55008">
    <property type="entry name" value="HMA, heavy metal-associated domain"/>
    <property type="match status" value="1"/>
</dbReference>
<dbReference type="GO" id="GO:0016020">
    <property type="term" value="C:membrane"/>
    <property type="evidence" value="ECO:0007669"/>
    <property type="project" value="UniProtKB-SubCell"/>
</dbReference>
<dbReference type="PROSITE" id="PS50846">
    <property type="entry name" value="HMA_2"/>
    <property type="match status" value="1"/>
</dbReference>
<evidence type="ECO:0000256" key="6">
    <source>
        <dbReference type="ARBA" id="ARBA00024045"/>
    </source>
</evidence>
<protein>
    <submittedName>
        <fullName evidence="9">OLC1v1029850C2</fullName>
    </submittedName>
</protein>
<name>A0AAV1CEP7_OLDCO</name>
<keyword evidence="3" id="KW-0479">Metal-binding</keyword>
<dbReference type="InterPro" id="IPR051863">
    <property type="entry name" value="HIPP"/>
</dbReference>
<evidence type="ECO:0000256" key="3">
    <source>
        <dbReference type="ARBA" id="ARBA00022723"/>
    </source>
</evidence>
<dbReference type="GO" id="GO:0009626">
    <property type="term" value="P:plant-type hypersensitive response"/>
    <property type="evidence" value="ECO:0007669"/>
    <property type="project" value="UniProtKB-KW"/>
</dbReference>
<evidence type="ECO:0000259" key="8">
    <source>
        <dbReference type="PROSITE" id="PS50846"/>
    </source>
</evidence>
<dbReference type="InterPro" id="IPR036163">
    <property type="entry name" value="HMA_dom_sf"/>
</dbReference>
<dbReference type="Pfam" id="PF00403">
    <property type="entry name" value="HMA"/>
    <property type="match status" value="1"/>
</dbReference>
<evidence type="ECO:0000256" key="7">
    <source>
        <dbReference type="SAM" id="MobiDB-lite"/>
    </source>
</evidence>
<evidence type="ECO:0000313" key="9">
    <source>
        <dbReference type="EMBL" id="CAI9094159.1"/>
    </source>
</evidence>
<keyword evidence="4" id="KW-0449">Lipoprotein</keyword>
<dbReference type="PANTHER" id="PTHR45811:SF49">
    <property type="entry name" value="OS04G0667600 PROTEIN"/>
    <property type="match status" value="1"/>
</dbReference>
<dbReference type="GO" id="GO:0046872">
    <property type="term" value="F:metal ion binding"/>
    <property type="evidence" value="ECO:0007669"/>
    <property type="project" value="UniProtKB-KW"/>
</dbReference>
<keyword evidence="10" id="KW-1185">Reference proteome</keyword>
<keyword evidence="2" id="KW-0488">Methylation</keyword>
<dbReference type="PANTHER" id="PTHR45811">
    <property type="entry name" value="COPPER TRANSPORT PROTEIN FAMILY-RELATED"/>
    <property type="match status" value="1"/>
</dbReference>
<evidence type="ECO:0000256" key="5">
    <source>
        <dbReference type="ARBA" id="ARBA00023289"/>
    </source>
</evidence>
<comment type="subcellular location">
    <subcellularLocation>
        <location evidence="1">Membrane</location>
        <topology evidence="1">Peripheral membrane protein</topology>
    </subcellularLocation>
</comment>
<dbReference type="InterPro" id="IPR006121">
    <property type="entry name" value="HMA_dom"/>
</dbReference>
<dbReference type="Gene3D" id="3.30.70.100">
    <property type="match status" value="1"/>
</dbReference>
<gene>
    <name evidence="9" type="ORF">OLC1_LOCUS5389</name>
</gene>
<evidence type="ECO:0000256" key="1">
    <source>
        <dbReference type="ARBA" id="ARBA00004170"/>
    </source>
</evidence>
<evidence type="ECO:0000256" key="4">
    <source>
        <dbReference type="ARBA" id="ARBA00023288"/>
    </source>
</evidence>